<proteinExistence type="inferred from homology"/>
<dbReference type="InterPro" id="IPR005829">
    <property type="entry name" value="Sugar_transporter_CS"/>
</dbReference>
<dbReference type="PANTHER" id="PTHR23500:SF429">
    <property type="entry name" value="MAJOR FACILITATOR SUPERFAMILY (MFS) PROFILE DOMAIN-CONTAINING PROTEIN"/>
    <property type="match status" value="1"/>
</dbReference>
<dbReference type="InterPro" id="IPR036259">
    <property type="entry name" value="MFS_trans_sf"/>
</dbReference>
<dbReference type="SUPFAM" id="SSF103473">
    <property type="entry name" value="MFS general substrate transporter"/>
    <property type="match status" value="1"/>
</dbReference>
<feature type="domain" description="Major facilitator superfamily (MFS) profile" evidence="8">
    <location>
        <begin position="1"/>
        <end position="407"/>
    </location>
</feature>
<name>A0A4Y1RVM5_PRUDU</name>
<feature type="transmembrane region" description="Helical" evidence="7">
    <location>
        <begin position="152"/>
        <end position="171"/>
    </location>
</feature>
<feature type="transmembrane region" description="Helical" evidence="7">
    <location>
        <begin position="12"/>
        <end position="32"/>
    </location>
</feature>
<feature type="transmembrane region" description="Helical" evidence="7">
    <location>
        <begin position="118"/>
        <end position="140"/>
    </location>
</feature>
<dbReference type="GO" id="GO:0016020">
    <property type="term" value="C:membrane"/>
    <property type="evidence" value="ECO:0007669"/>
    <property type="project" value="UniProtKB-SubCell"/>
</dbReference>
<evidence type="ECO:0000256" key="1">
    <source>
        <dbReference type="ARBA" id="ARBA00004141"/>
    </source>
</evidence>
<accession>A0A4Y1RVM5</accession>
<dbReference type="PANTHER" id="PTHR23500">
    <property type="entry name" value="SOLUTE CARRIER FAMILY 2, FACILITATED GLUCOSE TRANSPORTER"/>
    <property type="match status" value="1"/>
</dbReference>
<protein>
    <submittedName>
        <fullName evidence="9">Polyol/monosaccharide transporter 5</fullName>
    </submittedName>
</protein>
<evidence type="ECO:0000256" key="4">
    <source>
        <dbReference type="ARBA" id="ARBA00022692"/>
    </source>
</evidence>
<reference evidence="9" key="1">
    <citation type="journal article" date="2019" name="Science">
        <title>Mutation of a bHLH transcription factor allowed almond domestication.</title>
        <authorList>
            <person name="Sanchez-Perez R."/>
            <person name="Pavan S."/>
            <person name="Mazzeo R."/>
            <person name="Moldovan C."/>
            <person name="Aiese Cigliano R."/>
            <person name="Del Cueto J."/>
            <person name="Ricciardi F."/>
            <person name="Lotti C."/>
            <person name="Ricciardi L."/>
            <person name="Dicenta F."/>
            <person name="Lopez-Marques R.L."/>
            <person name="Lindberg Moller B."/>
        </authorList>
    </citation>
    <scope>NUCLEOTIDE SEQUENCE</scope>
</reference>
<keyword evidence="6 7" id="KW-0472">Membrane</keyword>
<keyword evidence="5 7" id="KW-1133">Transmembrane helix</keyword>
<organism evidence="9">
    <name type="scientific">Prunus dulcis</name>
    <name type="common">Almond</name>
    <name type="synonym">Amygdalus dulcis</name>
    <dbReference type="NCBI Taxonomy" id="3755"/>
    <lineage>
        <taxon>Eukaryota</taxon>
        <taxon>Viridiplantae</taxon>
        <taxon>Streptophyta</taxon>
        <taxon>Embryophyta</taxon>
        <taxon>Tracheophyta</taxon>
        <taxon>Spermatophyta</taxon>
        <taxon>Magnoliopsida</taxon>
        <taxon>eudicotyledons</taxon>
        <taxon>Gunneridae</taxon>
        <taxon>Pentapetalae</taxon>
        <taxon>rosids</taxon>
        <taxon>fabids</taxon>
        <taxon>Rosales</taxon>
        <taxon>Rosaceae</taxon>
        <taxon>Amygdaloideae</taxon>
        <taxon>Amygdaleae</taxon>
        <taxon>Prunus</taxon>
    </lineage>
</organism>
<dbReference type="Pfam" id="PF00083">
    <property type="entry name" value="Sugar_tr"/>
    <property type="match status" value="1"/>
</dbReference>
<dbReference type="InterPro" id="IPR020846">
    <property type="entry name" value="MFS_dom"/>
</dbReference>
<dbReference type="Gene3D" id="1.20.1250.20">
    <property type="entry name" value="MFS general substrate transporter like domains"/>
    <property type="match status" value="1"/>
</dbReference>
<evidence type="ECO:0000259" key="8">
    <source>
        <dbReference type="PROSITE" id="PS50850"/>
    </source>
</evidence>
<keyword evidence="4 7" id="KW-0812">Transmembrane</keyword>
<dbReference type="EMBL" id="AP019303">
    <property type="protein sequence ID" value="BBH08419.1"/>
    <property type="molecule type" value="Genomic_DNA"/>
</dbReference>
<evidence type="ECO:0000256" key="3">
    <source>
        <dbReference type="ARBA" id="ARBA00022448"/>
    </source>
</evidence>
<evidence type="ECO:0000313" key="9">
    <source>
        <dbReference type="EMBL" id="BBH08419.1"/>
    </source>
</evidence>
<dbReference type="InterPro" id="IPR045262">
    <property type="entry name" value="STP/PLT_plant"/>
</dbReference>
<evidence type="ECO:0000256" key="5">
    <source>
        <dbReference type="ARBA" id="ARBA00022989"/>
    </source>
</evidence>
<evidence type="ECO:0000256" key="7">
    <source>
        <dbReference type="SAM" id="Phobius"/>
    </source>
</evidence>
<dbReference type="PROSITE" id="PS50850">
    <property type="entry name" value="MFS"/>
    <property type="match status" value="1"/>
</dbReference>
<evidence type="ECO:0000256" key="6">
    <source>
        <dbReference type="ARBA" id="ARBA00023136"/>
    </source>
</evidence>
<comment type="similarity">
    <text evidence="2">Belongs to the major facilitator superfamily. Sugar transporter (TC 2.A.1.1) family.</text>
</comment>
<feature type="transmembrane region" description="Helical" evidence="7">
    <location>
        <begin position="86"/>
        <end position="106"/>
    </location>
</feature>
<gene>
    <name evidence="9" type="ORF">Prudu_020602</name>
</gene>
<comment type="subcellular location">
    <subcellularLocation>
        <location evidence="1">Membrane</location>
        <topology evidence="1">Multi-pass membrane protein</topology>
    </subcellularLocation>
</comment>
<sequence length="407" mass="43855">MDANSEKAGTGMNKYTIVCALLASTNSILLGYDIGVMSGAVLCIKENLKITSTQVEILALHYSLSRMHITNTCTPHGPSHILPIPLAGRAVAGIGVGYALMIAPVYTAELSPAMSRGFLTSLPEVFITFGLLVGYIVNYALSGLPPNMNWRLMLGLAAVPAVGIGLGVIAMPESPRWLVMKGKLSEAKQVLIRTSASEEEAQLRLEEISKAALALPPSTSSLTAHEDGRGHGRRFLVHPSKPIRRMLIAAIGINFFMQASGNDAVVYYCPEVFKAAGIHSRKQLFGVNVIMGLAKTSFVPLGQLLGQLWEAAPFATRLCRDGDFVSWAGPWVKVSRAFEYQANVGHCDYVSWLFAPMSRSFQLGLANNLGLLIGDLPDEITGPRFELSHISEPFGERGGVNDVSNPF</sequence>
<dbReference type="InterPro" id="IPR005828">
    <property type="entry name" value="MFS_sugar_transport-like"/>
</dbReference>
<evidence type="ECO:0000256" key="2">
    <source>
        <dbReference type="ARBA" id="ARBA00010992"/>
    </source>
</evidence>
<dbReference type="AlphaFoldDB" id="A0A4Y1RVM5"/>
<dbReference type="GO" id="GO:0015144">
    <property type="term" value="F:carbohydrate transmembrane transporter activity"/>
    <property type="evidence" value="ECO:0007669"/>
    <property type="project" value="InterPro"/>
</dbReference>
<keyword evidence="3" id="KW-0813">Transport</keyword>
<dbReference type="PROSITE" id="PS00217">
    <property type="entry name" value="SUGAR_TRANSPORT_2"/>
    <property type="match status" value="1"/>
</dbReference>